<name>A0ABP8MIV9_9BACT</name>
<dbReference type="Pfam" id="PF26626">
    <property type="entry name" value="DUF8201"/>
    <property type="match status" value="1"/>
</dbReference>
<evidence type="ECO:0000256" key="1">
    <source>
        <dbReference type="SAM" id="Phobius"/>
    </source>
</evidence>
<protein>
    <recommendedName>
        <fullName evidence="2">DUF8201 domain-containing protein</fullName>
    </recommendedName>
</protein>
<dbReference type="Proteomes" id="UP001501410">
    <property type="component" value="Unassembled WGS sequence"/>
</dbReference>
<comment type="caution">
    <text evidence="3">The sequence shown here is derived from an EMBL/GenBank/DDBJ whole genome shotgun (WGS) entry which is preliminary data.</text>
</comment>
<accession>A0ABP8MIV9</accession>
<keyword evidence="4" id="KW-1185">Reference proteome</keyword>
<reference evidence="4" key="1">
    <citation type="journal article" date="2019" name="Int. J. Syst. Evol. Microbiol.">
        <title>The Global Catalogue of Microorganisms (GCM) 10K type strain sequencing project: providing services to taxonomists for standard genome sequencing and annotation.</title>
        <authorList>
            <consortium name="The Broad Institute Genomics Platform"/>
            <consortium name="The Broad Institute Genome Sequencing Center for Infectious Disease"/>
            <person name="Wu L."/>
            <person name="Ma J."/>
        </authorList>
    </citation>
    <scope>NUCLEOTIDE SEQUENCE [LARGE SCALE GENOMIC DNA]</scope>
    <source>
        <strain evidence="4">JCM 31921</strain>
    </source>
</reference>
<dbReference type="InterPro" id="IPR058514">
    <property type="entry name" value="DUF8201"/>
</dbReference>
<evidence type="ECO:0000259" key="2">
    <source>
        <dbReference type="Pfam" id="PF26626"/>
    </source>
</evidence>
<sequence length="257" mass="29949">MSGYLVYPIDFTVYKADWQIPHDILLRQAEVIKNLGFKLYSPDAVYVNDLGFFDKYLIWFKNNLRIHEKLAVVMGVCSIMFAILNFRKLILPNITFALIASFGFAFWILAVADPRFGYAWIFAWISLSGSFLLSRFFIKESLFFALIVSVSLLLQAATLILYFHIRDIKFKNGVEYLDINRGTGISNIIYPEKTWVSPYQKQVIGGYEFYEYPYSQSFQWDGPLPNTDKIYKGLELRGKTIDDGFRIRRTIGERQVR</sequence>
<dbReference type="EMBL" id="BAABEZ010000004">
    <property type="protein sequence ID" value="GAA4450700.1"/>
    <property type="molecule type" value="Genomic_DNA"/>
</dbReference>
<evidence type="ECO:0000313" key="4">
    <source>
        <dbReference type="Proteomes" id="UP001501410"/>
    </source>
</evidence>
<keyword evidence="1" id="KW-1133">Transmembrane helix</keyword>
<organism evidence="3 4">
    <name type="scientific">Rurimicrobium arvi</name>
    <dbReference type="NCBI Taxonomy" id="2049916"/>
    <lineage>
        <taxon>Bacteria</taxon>
        <taxon>Pseudomonadati</taxon>
        <taxon>Bacteroidota</taxon>
        <taxon>Chitinophagia</taxon>
        <taxon>Chitinophagales</taxon>
        <taxon>Chitinophagaceae</taxon>
        <taxon>Rurimicrobium</taxon>
    </lineage>
</organism>
<keyword evidence="1" id="KW-0472">Membrane</keyword>
<evidence type="ECO:0000313" key="3">
    <source>
        <dbReference type="EMBL" id="GAA4450700.1"/>
    </source>
</evidence>
<feature type="transmembrane region" description="Helical" evidence="1">
    <location>
        <begin position="143"/>
        <end position="163"/>
    </location>
</feature>
<feature type="domain" description="DUF8201" evidence="2">
    <location>
        <begin position="1"/>
        <end position="122"/>
    </location>
</feature>
<proteinExistence type="predicted"/>
<gene>
    <name evidence="3" type="ORF">GCM10023092_07050</name>
</gene>
<feature type="transmembrane region" description="Helical" evidence="1">
    <location>
        <begin position="118"/>
        <end position="137"/>
    </location>
</feature>
<feature type="transmembrane region" description="Helical" evidence="1">
    <location>
        <begin position="90"/>
        <end position="111"/>
    </location>
</feature>
<keyword evidence="1" id="KW-0812">Transmembrane</keyword>